<sequence>MLFWRRGRQTGCCAMRASAQLACPTAARPASCKVGGRATGFCRGCVGGKVALVHPEVLRAAQVPSMSNGLAAGSTGVAVAAVAAGLMRAAQVARESAGMLHDAPHYSSHQHWRRNASGTACNQVTPFTFSNILDLTLLQRFAYVPGNEGRLAGSFDANVALCAGDM</sequence>
<dbReference type="KEGG" id="cnc:CNE_2c09730"/>
<dbReference type="Proteomes" id="UP000006798">
    <property type="component" value="Chromosome 2"/>
</dbReference>
<proteinExistence type="predicted"/>
<gene>
    <name evidence="1" type="ordered locus">CNE_2c09730</name>
</gene>
<accession>F8GTA6</accession>
<dbReference type="AlphaFoldDB" id="F8GTA6"/>
<dbReference type="EMBL" id="CP002878">
    <property type="protein sequence ID" value="AEI79944.1"/>
    <property type="molecule type" value="Genomic_DNA"/>
</dbReference>
<name>F8GTA6_CUPNN</name>
<organism evidence="1 2">
    <name type="scientific">Cupriavidus necator (strain ATCC 43291 / DSM 13513 / CCUG 52238 / LMG 8453 / N-1)</name>
    <name type="common">Ralstonia eutropha</name>
    <dbReference type="NCBI Taxonomy" id="1042878"/>
    <lineage>
        <taxon>Bacteria</taxon>
        <taxon>Pseudomonadati</taxon>
        <taxon>Pseudomonadota</taxon>
        <taxon>Betaproteobacteria</taxon>
        <taxon>Burkholderiales</taxon>
        <taxon>Burkholderiaceae</taxon>
        <taxon>Cupriavidus</taxon>
    </lineage>
</organism>
<reference evidence="1 2" key="1">
    <citation type="journal article" date="2011" name="J. Bacteriol.">
        <title>Complete genome sequence of the type strain Cupriavidus necator N-1.</title>
        <authorList>
            <person name="Poehlein A."/>
            <person name="Kusian B."/>
            <person name="Friedrich B."/>
            <person name="Daniel R."/>
            <person name="Bowien B."/>
        </authorList>
    </citation>
    <scope>NUCLEOTIDE SEQUENCE [LARGE SCALE GENOMIC DNA]</scope>
    <source>
        <strain evidence="2">ATCC 43291 / DSM 13513 / CCUG 52238 / LMG 8453 / N-1</strain>
    </source>
</reference>
<evidence type="ECO:0000313" key="1">
    <source>
        <dbReference type="EMBL" id="AEI79944.1"/>
    </source>
</evidence>
<dbReference type="HOGENOM" id="CLU_1599972_0_0_4"/>
<evidence type="ECO:0000313" key="2">
    <source>
        <dbReference type="Proteomes" id="UP000006798"/>
    </source>
</evidence>
<protein>
    <submittedName>
        <fullName evidence="1">Uncharacterized protein</fullName>
    </submittedName>
</protein>